<organism evidence="7 8">
    <name type="scientific">Thauera linaloolentis (strain DSM 12138 / JCM 21573 / CCUG 41526 / CIP 105981 / IAM 15112 / NBRC 102519 / 47Lol)</name>
    <dbReference type="NCBI Taxonomy" id="1123367"/>
    <lineage>
        <taxon>Bacteria</taxon>
        <taxon>Pseudomonadati</taxon>
        <taxon>Pseudomonadota</taxon>
        <taxon>Betaproteobacteria</taxon>
        <taxon>Rhodocyclales</taxon>
        <taxon>Zoogloeaceae</taxon>
        <taxon>Thauera</taxon>
    </lineage>
</organism>
<evidence type="ECO:0000256" key="4">
    <source>
        <dbReference type="ARBA" id="ARBA00022989"/>
    </source>
</evidence>
<feature type="transmembrane region" description="Helical" evidence="6">
    <location>
        <begin position="87"/>
        <end position="106"/>
    </location>
</feature>
<keyword evidence="5 6" id="KW-0472">Membrane</keyword>
<evidence type="ECO:0000256" key="5">
    <source>
        <dbReference type="ARBA" id="ARBA00023136"/>
    </source>
</evidence>
<keyword evidence="4 6" id="KW-1133">Transmembrane helix</keyword>
<comment type="subcellular location">
    <subcellularLocation>
        <location evidence="1">Membrane</location>
        <topology evidence="1">Multi-pass membrane protein</topology>
    </subcellularLocation>
</comment>
<evidence type="ECO:0000256" key="1">
    <source>
        <dbReference type="ARBA" id="ARBA00004141"/>
    </source>
</evidence>
<dbReference type="Proteomes" id="UP000013232">
    <property type="component" value="Unassembled WGS sequence"/>
</dbReference>
<dbReference type="eggNOG" id="COG0619">
    <property type="taxonomic scope" value="Bacteria"/>
</dbReference>
<proteinExistence type="inferred from homology"/>
<sequence length="204" mass="22104">MHSGLLLLLWFAGVASVQFLAPGTLVWAVAACLLLALGFARARVLRLLRRVRVLVFAILLLFGWFTPGEAVLAAWPQMSPSREGAMLALLHAGRLVAAVCAVALLLERLPVERLVGGLYSLSRPFAVIGLRAGDLALRLTLVLRLVEASPRGSVTHWKEWLRDDACGAEPQVIHLARERLGPVDAIVVLGLAAALLMWGPWWSA</sequence>
<feature type="transmembrane region" description="Helical" evidence="6">
    <location>
        <begin position="25"/>
        <end position="42"/>
    </location>
</feature>
<feature type="transmembrane region" description="Helical" evidence="6">
    <location>
        <begin position="54"/>
        <end position="75"/>
    </location>
</feature>
<comment type="caution">
    <text evidence="7">The sequence shown here is derived from an EMBL/GenBank/DDBJ whole genome shotgun (WGS) entry which is preliminary data.</text>
</comment>
<feature type="transmembrane region" description="Helical" evidence="6">
    <location>
        <begin position="183"/>
        <end position="202"/>
    </location>
</feature>
<dbReference type="GO" id="GO:0005886">
    <property type="term" value="C:plasma membrane"/>
    <property type="evidence" value="ECO:0007669"/>
    <property type="project" value="UniProtKB-ARBA"/>
</dbReference>
<accession>N6Z6I6</accession>
<evidence type="ECO:0000256" key="2">
    <source>
        <dbReference type="ARBA" id="ARBA00008564"/>
    </source>
</evidence>
<keyword evidence="3 6" id="KW-0812">Transmembrane</keyword>
<evidence type="ECO:0000256" key="3">
    <source>
        <dbReference type="ARBA" id="ARBA00022692"/>
    </source>
</evidence>
<dbReference type="InterPro" id="IPR003339">
    <property type="entry name" value="ABC/ECF_trnsptr_transmembrane"/>
</dbReference>
<dbReference type="OrthoDB" id="9180157at2"/>
<evidence type="ECO:0008006" key="9">
    <source>
        <dbReference type="Google" id="ProtNLM"/>
    </source>
</evidence>
<name>N6Z6I6_THAL4</name>
<gene>
    <name evidence="7" type="ORF">C666_02850</name>
</gene>
<evidence type="ECO:0000313" key="7">
    <source>
        <dbReference type="EMBL" id="ENO90162.1"/>
    </source>
</evidence>
<comment type="similarity">
    <text evidence="2">Belongs to the CbiQ family.</text>
</comment>
<keyword evidence="8" id="KW-1185">Reference proteome</keyword>
<dbReference type="Pfam" id="PF02361">
    <property type="entry name" value="CbiQ"/>
    <property type="match status" value="1"/>
</dbReference>
<dbReference type="EMBL" id="AMXE01000005">
    <property type="protein sequence ID" value="ENO90162.1"/>
    <property type="molecule type" value="Genomic_DNA"/>
</dbReference>
<reference evidence="7 8" key="1">
    <citation type="submission" date="2012-09" db="EMBL/GenBank/DDBJ databases">
        <title>Draft Genome Sequences of 6 Strains from Genus Thauera.</title>
        <authorList>
            <person name="Liu B."/>
            <person name="Shapleigh J.P."/>
            <person name="Frostegard A.H."/>
        </authorList>
    </citation>
    <scope>NUCLEOTIDE SEQUENCE [LARGE SCALE GENOMIC DNA]</scope>
    <source>
        <strain evidence="8">47Lol / DSM 12138</strain>
    </source>
</reference>
<dbReference type="STRING" id="1123367.GCA_000621305_00973"/>
<protein>
    <recommendedName>
        <fullName evidence="9">Cobalt transport protein</fullName>
    </recommendedName>
</protein>
<evidence type="ECO:0000313" key="8">
    <source>
        <dbReference type="Proteomes" id="UP000013232"/>
    </source>
</evidence>
<evidence type="ECO:0000256" key="6">
    <source>
        <dbReference type="SAM" id="Phobius"/>
    </source>
</evidence>
<dbReference type="RefSeq" id="WP_004333488.1">
    <property type="nucleotide sequence ID" value="NZ_AMXE01000005.1"/>
</dbReference>
<dbReference type="AlphaFoldDB" id="N6Z6I6"/>